<gene>
    <name evidence="2" type="ORF">B0T16DRAFT_518310</name>
</gene>
<evidence type="ECO:0000313" key="3">
    <source>
        <dbReference type="Proteomes" id="UP001174936"/>
    </source>
</evidence>
<comment type="caution">
    <text evidence="2">The sequence shown here is derived from an EMBL/GenBank/DDBJ whole genome shotgun (WGS) entry which is preliminary data.</text>
</comment>
<accession>A0AA39XSI2</accession>
<reference evidence="2" key="1">
    <citation type="submission" date="2023-06" db="EMBL/GenBank/DDBJ databases">
        <title>Genome-scale phylogeny and comparative genomics of the fungal order Sordariales.</title>
        <authorList>
            <consortium name="Lawrence Berkeley National Laboratory"/>
            <person name="Hensen N."/>
            <person name="Bonometti L."/>
            <person name="Westerberg I."/>
            <person name="Brannstrom I.O."/>
            <person name="Guillou S."/>
            <person name="Cros-Aarteil S."/>
            <person name="Calhoun S."/>
            <person name="Haridas S."/>
            <person name="Kuo A."/>
            <person name="Mondo S."/>
            <person name="Pangilinan J."/>
            <person name="Riley R."/>
            <person name="Labutti K."/>
            <person name="Andreopoulos B."/>
            <person name="Lipzen A."/>
            <person name="Chen C."/>
            <person name="Yanf M."/>
            <person name="Daum C."/>
            <person name="Ng V."/>
            <person name="Clum A."/>
            <person name="Steindorff A."/>
            <person name="Ohm R."/>
            <person name="Martin F."/>
            <person name="Silar P."/>
            <person name="Natvig D."/>
            <person name="Lalanne C."/>
            <person name="Gautier V."/>
            <person name="Ament-Velasquez S.L."/>
            <person name="Kruys A."/>
            <person name="Hutchinson M.I."/>
            <person name="Powell A.J."/>
            <person name="Barry K."/>
            <person name="Miller A.N."/>
            <person name="Grigoriev I.V."/>
            <person name="Debuchy R."/>
            <person name="Gladieux P."/>
            <person name="Thoren M.H."/>
            <person name="Johannesson H."/>
        </authorList>
    </citation>
    <scope>NUCLEOTIDE SEQUENCE</scope>
    <source>
        <strain evidence="2">SMH2532-1</strain>
    </source>
</reference>
<keyword evidence="3" id="KW-1185">Reference proteome</keyword>
<organism evidence="2 3">
    <name type="scientific">Cercophora newfieldiana</name>
    <dbReference type="NCBI Taxonomy" id="92897"/>
    <lineage>
        <taxon>Eukaryota</taxon>
        <taxon>Fungi</taxon>
        <taxon>Dikarya</taxon>
        <taxon>Ascomycota</taxon>
        <taxon>Pezizomycotina</taxon>
        <taxon>Sordariomycetes</taxon>
        <taxon>Sordariomycetidae</taxon>
        <taxon>Sordariales</taxon>
        <taxon>Lasiosphaeriaceae</taxon>
        <taxon>Cercophora</taxon>
    </lineage>
</organism>
<name>A0AA39XSI2_9PEZI</name>
<evidence type="ECO:0000313" key="2">
    <source>
        <dbReference type="EMBL" id="KAK0639437.1"/>
    </source>
</evidence>
<proteinExistence type="predicted"/>
<feature type="region of interest" description="Disordered" evidence="1">
    <location>
        <begin position="180"/>
        <end position="207"/>
    </location>
</feature>
<sequence length="207" mass="23094">MMVALICILMYVWGLFVNESERWSNPGEGVVNAESCKEAERDVEEASRFQAVRVRRLPFIMESRAAGCCWAPHRRSLDRPLQQHDPRRGWANRTKILTPQNNAASSLDKPWVSSVRDRRRCPGLLGSDAVACGWQIGGSPRMRTWPALKSFGKHLHAPSIDQHVCHQPACSSVRLCRRPQEGRVDSGRTSPVFPSPGARNAAFPGGQ</sequence>
<protein>
    <submittedName>
        <fullName evidence="2">Uncharacterized protein</fullName>
    </submittedName>
</protein>
<dbReference type="Proteomes" id="UP001174936">
    <property type="component" value="Unassembled WGS sequence"/>
</dbReference>
<dbReference type="AlphaFoldDB" id="A0AA39XSI2"/>
<dbReference type="EMBL" id="JAULSV010000007">
    <property type="protein sequence ID" value="KAK0639437.1"/>
    <property type="molecule type" value="Genomic_DNA"/>
</dbReference>
<evidence type="ECO:0000256" key="1">
    <source>
        <dbReference type="SAM" id="MobiDB-lite"/>
    </source>
</evidence>